<dbReference type="InterPro" id="IPR011993">
    <property type="entry name" value="PH-like_dom_sf"/>
</dbReference>
<feature type="compositionally biased region" description="Polar residues" evidence="9">
    <location>
        <begin position="479"/>
        <end position="496"/>
    </location>
</feature>
<keyword evidence="2" id="KW-0963">Cytoplasm</keyword>
<evidence type="ECO:0000259" key="11">
    <source>
        <dbReference type="PROSITE" id="PS50010"/>
    </source>
</evidence>
<evidence type="ECO:0000256" key="3">
    <source>
        <dbReference type="ARBA" id="ARBA00022553"/>
    </source>
</evidence>
<evidence type="ECO:0000256" key="4">
    <source>
        <dbReference type="ARBA" id="ARBA00022658"/>
    </source>
</evidence>
<evidence type="ECO:0000259" key="10">
    <source>
        <dbReference type="PROSITE" id="PS50003"/>
    </source>
</evidence>
<dbReference type="PROSITE" id="PS50081">
    <property type="entry name" value="ZF_DAG_PE_2"/>
    <property type="match status" value="1"/>
</dbReference>
<dbReference type="PROSITE" id="PS00479">
    <property type="entry name" value="ZF_DAG_PE_1"/>
    <property type="match status" value="1"/>
</dbReference>
<dbReference type="Pfam" id="PF00130">
    <property type="entry name" value="C1_1"/>
    <property type="match status" value="1"/>
</dbReference>
<feature type="compositionally biased region" description="Acidic residues" evidence="9">
    <location>
        <begin position="595"/>
        <end position="604"/>
    </location>
</feature>
<dbReference type="InterPro" id="IPR001849">
    <property type="entry name" value="PH_domain"/>
</dbReference>
<keyword evidence="3" id="KW-0597">Phosphoprotein</keyword>
<dbReference type="GO" id="GO:0008270">
    <property type="term" value="F:zinc ion binding"/>
    <property type="evidence" value="ECO:0007669"/>
    <property type="project" value="UniProtKB-KW"/>
</dbReference>
<dbReference type="InterPro" id="IPR046349">
    <property type="entry name" value="C1-like_sf"/>
</dbReference>
<dbReference type="Gene3D" id="1.25.40.20">
    <property type="entry name" value="Ankyrin repeat-containing domain"/>
    <property type="match status" value="1"/>
</dbReference>
<dbReference type="FunFam" id="1.20.900.10:FF:000004">
    <property type="entry name" value="Rho guanine nucleotide exchange factor 2"/>
    <property type="match status" value="1"/>
</dbReference>
<dbReference type="EMBL" id="JAYKXH010000001">
    <property type="protein sequence ID" value="KAK7176818.1"/>
    <property type="molecule type" value="Genomic_DNA"/>
</dbReference>
<evidence type="ECO:0000259" key="12">
    <source>
        <dbReference type="PROSITE" id="PS50081"/>
    </source>
</evidence>
<feature type="compositionally biased region" description="Basic and acidic residues" evidence="9">
    <location>
        <begin position="2051"/>
        <end position="2061"/>
    </location>
</feature>
<dbReference type="PANTHER" id="PTHR13944:SF18">
    <property type="entry name" value="A-KINASE ANCHOR PROTEIN 13"/>
    <property type="match status" value="1"/>
</dbReference>
<organism evidence="13 14">
    <name type="scientific">Phoxinus phoxinus</name>
    <name type="common">Eurasian minnow</name>
    <dbReference type="NCBI Taxonomy" id="58324"/>
    <lineage>
        <taxon>Eukaryota</taxon>
        <taxon>Metazoa</taxon>
        <taxon>Chordata</taxon>
        <taxon>Craniata</taxon>
        <taxon>Vertebrata</taxon>
        <taxon>Euteleostomi</taxon>
        <taxon>Actinopterygii</taxon>
        <taxon>Neopterygii</taxon>
        <taxon>Teleostei</taxon>
        <taxon>Ostariophysi</taxon>
        <taxon>Cypriniformes</taxon>
        <taxon>Leuciscidae</taxon>
        <taxon>Phoxininae</taxon>
        <taxon>Phoxinus</taxon>
    </lineage>
</organism>
<dbReference type="Gene3D" id="1.20.900.10">
    <property type="entry name" value="Dbl homology (DH) domain"/>
    <property type="match status" value="1"/>
</dbReference>
<dbReference type="SUPFAM" id="SSF50729">
    <property type="entry name" value="PH domain-like"/>
    <property type="match status" value="1"/>
</dbReference>
<evidence type="ECO:0000256" key="5">
    <source>
        <dbReference type="ARBA" id="ARBA00022723"/>
    </source>
</evidence>
<dbReference type="InterPro" id="IPR036770">
    <property type="entry name" value="Ankyrin_rpt-contain_sf"/>
</dbReference>
<dbReference type="CDD" id="cd00160">
    <property type="entry name" value="RhoGEF"/>
    <property type="match status" value="1"/>
</dbReference>
<feature type="region of interest" description="Disordered" evidence="9">
    <location>
        <begin position="1262"/>
        <end position="1289"/>
    </location>
</feature>
<dbReference type="SUPFAM" id="SSF48065">
    <property type="entry name" value="DBL homology domain (DH-domain)"/>
    <property type="match status" value="1"/>
</dbReference>
<dbReference type="GO" id="GO:0005737">
    <property type="term" value="C:cytoplasm"/>
    <property type="evidence" value="ECO:0007669"/>
    <property type="project" value="UniProtKB-SubCell"/>
</dbReference>
<evidence type="ECO:0000313" key="13">
    <source>
        <dbReference type="EMBL" id="KAK7176818.1"/>
    </source>
</evidence>
<feature type="region of interest" description="Disordered" evidence="9">
    <location>
        <begin position="2164"/>
        <end position="2183"/>
    </location>
</feature>
<keyword evidence="5" id="KW-0479">Metal-binding</keyword>
<accession>A0AAN9DQP2</accession>
<dbReference type="GO" id="GO:0016020">
    <property type="term" value="C:membrane"/>
    <property type="evidence" value="ECO:0007669"/>
    <property type="project" value="TreeGrafter"/>
</dbReference>
<keyword evidence="7" id="KW-0862">Zinc</keyword>
<feature type="region of interest" description="Disordered" evidence="9">
    <location>
        <begin position="586"/>
        <end position="632"/>
    </location>
</feature>
<dbReference type="GO" id="GO:0005078">
    <property type="term" value="F:MAP-kinase scaffold activity"/>
    <property type="evidence" value="ECO:0007669"/>
    <property type="project" value="TreeGrafter"/>
</dbReference>
<dbReference type="Gene3D" id="3.30.60.20">
    <property type="match status" value="1"/>
</dbReference>
<dbReference type="GO" id="GO:0015629">
    <property type="term" value="C:actin cytoskeleton"/>
    <property type="evidence" value="ECO:0007669"/>
    <property type="project" value="TreeGrafter"/>
</dbReference>
<comment type="caution">
    <text evidence="13">The sequence shown here is derived from an EMBL/GenBank/DDBJ whole genome shotgun (WGS) entry which is preliminary data.</text>
</comment>
<reference evidence="13 14" key="1">
    <citation type="submission" date="2024-02" db="EMBL/GenBank/DDBJ databases">
        <title>Chromosome-level genome assembly of the Eurasian Minnow (Phoxinus phoxinus).</title>
        <authorList>
            <person name="Oriowo T.O."/>
            <person name="Martin S."/>
            <person name="Stange M."/>
            <person name="Chrysostomakis Y."/>
            <person name="Brown T."/>
            <person name="Winkler S."/>
            <person name="Kukowka S."/>
            <person name="Myers E.W."/>
            <person name="Bohne A."/>
        </authorList>
    </citation>
    <scope>NUCLEOTIDE SEQUENCE [LARGE SCALE GENOMIC DNA]</scope>
    <source>
        <strain evidence="13">ZFMK-TIS-60720</strain>
        <tissue evidence="13">Whole Organism</tissue>
    </source>
</reference>
<dbReference type="InterPro" id="IPR002219">
    <property type="entry name" value="PKC_DAG/PE"/>
</dbReference>
<dbReference type="GO" id="GO:0035023">
    <property type="term" value="P:regulation of Rho protein signal transduction"/>
    <property type="evidence" value="ECO:0007669"/>
    <property type="project" value="TreeGrafter"/>
</dbReference>
<feature type="compositionally biased region" description="Polar residues" evidence="9">
    <location>
        <begin position="2218"/>
        <end position="2233"/>
    </location>
</feature>
<dbReference type="CDD" id="cd13392">
    <property type="entry name" value="PH_AKAP13"/>
    <property type="match status" value="1"/>
</dbReference>
<feature type="compositionally biased region" description="Basic and acidic residues" evidence="9">
    <location>
        <begin position="447"/>
        <end position="467"/>
    </location>
</feature>
<comment type="subcellular location">
    <subcellularLocation>
        <location evidence="1">Cytoplasm</location>
    </subcellularLocation>
</comment>
<dbReference type="SUPFAM" id="SSF57889">
    <property type="entry name" value="Cysteine-rich domain"/>
    <property type="match status" value="1"/>
</dbReference>
<feature type="compositionally biased region" description="Acidic residues" evidence="9">
    <location>
        <begin position="613"/>
        <end position="622"/>
    </location>
</feature>
<evidence type="ECO:0008006" key="15">
    <source>
        <dbReference type="Google" id="ProtNLM"/>
    </source>
</evidence>
<keyword evidence="8" id="KW-0175">Coiled coil</keyword>
<dbReference type="CDD" id="cd20878">
    <property type="entry name" value="C1_AKAP13"/>
    <property type="match status" value="1"/>
</dbReference>
<evidence type="ECO:0000256" key="1">
    <source>
        <dbReference type="ARBA" id="ARBA00004496"/>
    </source>
</evidence>
<dbReference type="GO" id="GO:0043123">
    <property type="term" value="P:positive regulation of canonical NF-kappaB signal transduction"/>
    <property type="evidence" value="ECO:0007669"/>
    <property type="project" value="TreeGrafter"/>
</dbReference>
<dbReference type="PANTHER" id="PTHR13944">
    <property type="entry name" value="AGAP007712-PA"/>
    <property type="match status" value="1"/>
</dbReference>
<protein>
    <recommendedName>
        <fullName evidence="15">A-kinase anchor protein 13</fullName>
    </recommendedName>
</protein>
<evidence type="ECO:0000256" key="7">
    <source>
        <dbReference type="ARBA" id="ARBA00022833"/>
    </source>
</evidence>
<feature type="region of interest" description="Disordered" evidence="9">
    <location>
        <begin position="390"/>
        <end position="413"/>
    </location>
</feature>
<keyword evidence="6" id="KW-0863">Zinc-finger</keyword>
<dbReference type="SUPFAM" id="SSF48403">
    <property type="entry name" value="Ankyrin repeat"/>
    <property type="match status" value="1"/>
</dbReference>
<feature type="compositionally biased region" description="Basic and acidic residues" evidence="9">
    <location>
        <begin position="508"/>
        <end position="521"/>
    </location>
</feature>
<dbReference type="InterPro" id="IPR035899">
    <property type="entry name" value="DBL_dom_sf"/>
</dbReference>
<dbReference type="InterPro" id="IPR000219">
    <property type="entry name" value="DH_dom"/>
</dbReference>
<dbReference type="Pfam" id="PF17838">
    <property type="entry name" value="PH_16"/>
    <property type="match status" value="1"/>
</dbReference>
<evidence type="ECO:0000256" key="8">
    <source>
        <dbReference type="ARBA" id="ARBA00023054"/>
    </source>
</evidence>
<feature type="compositionally biased region" description="Low complexity" evidence="9">
    <location>
        <begin position="1002"/>
        <end position="1027"/>
    </location>
</feature>
<dbReference type="SMART" id="SM00325">
    <property type="entry name" value="RhoGEF"/>
    <property type="match status" value="1"/>
</dbReference>
<dbReference type="SMART" id="SM00233">
    <property type="entry name" value="PH"/>
    <property type="match status" value="1"/>
</dbReference>
<name>A0AAN9DQP2_9TELE</name>
<dbReference type="Pfam" id="PF00621">
    <property type="entry name" value="RhoGEF"/>
    <property type="match status" value="1"/>
</dbReference>
<evidence type="ECO:0000256" key="9">
    <source>
        <dbReference type="SAM" id="MobiDB-lite"/>
    </source>
</evidence>
<evidence type="ECO:0000256" key="2">
    <source>
        <dbReference type="ARBA" id="ARBA00022490"/>
    </source>
</evidence>
<dbReference type="PROSITE" id="PS50003">
    <property type="entry name" value="PH_DOMAIN"/>
    <property type="match status" value="1"/>
</dbReference>
<sequence length="2279" mass="255113">MKLSPCQAPLYGKCVLTVHLCDEALREGEQGEVQFFLLFTGSSQRHLTSTLKLNHDTLQAVCPAHNCCESVLVTLCSAGRDGYVHTLATEHLHFMQDLAFDMAQFLVSTVGQTDILEEALLLDEHQIPLQECEKLDQSLSLALRHLTLPPGWSLLGNNTRLEPQETLLHFAARRGLFKVASFLLKQPGAREALNLCNKQGATPVVIAESRGHTALLELFSQEDLDTDYGVETLRQVSSSGSRVVQHHPSLNTYTLSVGTEPGGASPNLQADILALRSLIICHCQGHVSQGGVAFQQSSDSPHIAQECDHGLETRVCFCEEAPHDSLDARERGFTPFSTEENKGECNDRLDQYGDGGPSFSCETATALLHNGNSEDKRACACENSESDCRAQEESSTAGVVSTGDIGDSGDGLQSNSVNIAYRTSSCGQQKEEADKADDLICEAPGESQEKGHNSVEEKALEEKELSERNPTAEAGDMGITQSLDTPESSDVESCSQGAETDDEEEDGGREPIEPVEAREESNELPEINSGGDAPLDCLNQNWFENEMFVCRDVRDKTGDKGTYKLEGSEGGVCENIRCNLEVNQERLDSSRTSDQEDANEEFQETLEMPYSETDADQQEELSDTTSRTSVAEHESVSCLHEINREMLPVENPILSFIEEAVEEGSEVDGQRLLSLFKISQTEPGPELGSPTASSEDTLEPEELEVILGSCCEGMENVQENQENKPIFEAQATLEEVLESAIPADTEKVNLRDDSSQDPRQDMTLNNEVTQGTSEIESSEGNAGIVFVNRNESGDQGVLVDPSGIPVVFKSNESGISEESLAVNTEDLMSVLIHSDHVEGASHVSKALEKHDIIDSSVCHKNDIIDSSVCPEQAQESLDPMSQDAESAMHEVGQAVGEEDLLKESDAHLEDQMDFQKTIWPDIMDTKDAPLIHRDKDTLCSSVSQKRHSLSTESSQYPEFHTCSSESVTFRDSGSDTDGFLSPDNGEDNVFRKGQEAVGGGDSTSEVSVSCSSTDDTASVGHPSSSAESSEEVRQEEEAKDRLTEVPLPSSLFRSTVRSLSPFRRHSWGPGKNQEGEEEMNQRSSVRSTGDVRPVIYRRSLSWCPSEPCRELEEIRELISYSLEGLTAGIEDGKRWIPQSGGPSKDQGGVQGPESEERGSLMSLTEEGPESDLGDCSSPGGPQSRKYHQFRHSGQSVTLPLMKSVSMLSISQRDIDGLTSFTSNSSSMRYSITEEEPGPLRGDFEKNTTKVSRTFSYLKNKMYKKAREKDKEKNREKDREAKERDKKSVNGHLFSTSSLLHPALCQQCNKTLNTKDAVNCTNCNVRVHKSCRETLPMCPKSRMKFAIPESTTMPVVTLRTKSSTLRERPWSAIFSPEEHSVILPSRRPTSIMPFHSSNLSKSMSINNIAMFEDIPLRGMRYLSQSTDSLHKPNKVTASNESLDEGTEMVDSRLMGEFEADVKELEADSWSITVDKKCLKHLKKDIIKRQDVIYELIQTEMHHLRTLRIMSDVYSKGLLTDLQLEVQTVEKMFPMLEELLELHSFFFCALLERKKEASLDEMNGFIINRIGDVLVNQFSGSNAESMKKIYGKFCSRHSEAVNFYKELHARDKRFQAFIRKKMSSSVVRRMGIPECILLVTQRITKYPVLLQRILQHTKENEEDFEDLTQALQMVKNIIASVDNKVNEHEKKKKLKEIYGRTDSKSITRMKNGQMFAREDLLRCRKLLHDGSLQLKNAAGRLKDVHALLLSDVFVFLQEKDQKYVFASLDQRATAISLQKLIVREVAHEERGLFLITAGIAKPEMVEVHASSRDERNTWMQLIQDAMHSIEKDDDEGIPSETEEDKKLLETKTKEMRDMLQRKDEQIVSLLLEKMKLFRDMCGSSDDTASSVKMLFRANSEDITKGEPIMIDALREVEMLQALVNSTLGGAVGQQVACVQGNMGPVCLPRRAETFGGFDSHQMNICKHGDKEEAEDLRRTESDSVLKKGGNANLLLLLKKNSEQVLTSVTHLHDLLTSLQAVVLQQDTFIEDQRQALSERAPSRSSSRPPSLVEQEKQRSLERHRQEATALQRQQAAHAEDKRRKEKEWDVKERELTDREVLVHVREDEMRRRNKELEDAQQELLGRKEDYQRDLERLRDAQRRLEREREQMQRELERVEHLREVEARLQRTPSSTSEDSLKLQSSSSIERELWEGELSSSPRKNSLSRIDSKQKGRSLFSLGSKTQSVEGQNQMPTRLLQLATSKDKKDKKKKKSKSQPQDAASHLLPLAEPPMDGEIFFC</sequence>
<feature type="region of interest" description="Disordered" evidence="9">
    <location>
        <begin position="965"/>
        <end position="1046"/>
    </location>
</feature>
<proteinExistence type="predicted"/>
<dbReference type="Proteomes" id="UP001364617">
    <property type="component" value="Unassembled WGS sequence"/>
</dbReference>
<feature type="compositionally biased region" description="Polar residues" evidence="9">
    <location>
        <begin position="2195"/>
        <end position="2206"/>
    </location>
</feature>
<keyword evidence="4" id="KW-0344">Guanine-nucleotide releasing factor</keyword>
<evidence type="ECO:0000256" key="6">
    <source>
        <dbReference type="ARBA" id="ARBA00022771"/>
    </source>
</evidence>
<feature type="region of interest" description="Disordered" evidence="9">
    <location>
        <begin position="444"/>
        <end position="533"/>
    </location>
</feature>
<gene>
    <name evidence="13" type="ORF">R3I93_000918</name>
</gene>
<dbReference type="FunFam" id="2.30.29.30:FF:000021">
    <property type="entry name" value="Rho guanine nucleotide exchange factor 2"/>
    <property type="match status" value="1"/>
</dbReference>
<dbReference type="Gene3D" id="2.30.29.30">
    <property type="entry name" value="Pleckstrin-homology domain (PH domain)/Phosphotyrosine-binding domain (PTB)"/>
    <property type="match status" value="1"/>
</dbReference>
<feature type="region of interest" description="Disordered" evidence="9">
    <location>
        <begin position="2032"/>
        <end position="2061"/>
    </location>
</feature>
<feature type="compositionally biased region" description="Low complexity" evidence="9">
    <location>
        <begin position="2171"/>
        <end position="2183"/>
    </location>
</feature>
<evidence type="ECO:0000313" key="14">
    <source>
        <dbReference type="Proteomes" id="UP001364617"/>
    </source>
</evidence>
<feature type="domain" description="DH" evidence="11">
    <location>
        <begin position="1486"/>
        <end position="1682"/>
    </location>
</feature>
<dbReference type="GO" id="GO:0005085">
    <property type="term" value="F:guanyl-nucleotide exchange factor activity"/>
    <property type="evidence" value="ECO:0007669"/>
    <property type="project" value="UniProtKB-KW"/>
</dbReference>
<dbReference type="GO" id="GO:0071875">
    <property type="term" value="P:adrenergic receptor signaling pathway"/>
    <property type="evidence" value="ECO:0007669"/>
    <property type="project" value="TreeGrafter"/>
</dbReference>
<dbReference type="PROSITE" id="PS50010">
    <property type="entry name" value="DH_2"/>
    <property type="match status" value="1"/>
</dbReference>
<feature type="compositionally biased region" description="Low complexity" evidence="9">
    <location>
        <begin position="2035"/>
        <end position="2048"/>
    </location>
</feature>
<feature type="compositionally biased region" description="Basic and acidic residues" evidence="9">
    <location>
        <begin position="1030"/>
        <end position="1043"/>
    </location>
</feature>
<feature type="domain" description="PH" evidence="10">
    <location>
        <begin position="1723"/>
        <end position="1825"/>
    </location>
</feature>
<feature type="region of interest" description="Disordered" evidence="9">
    <location>
        <begin position="1062"/>
        <end position="1090"/>
    </location>
</feature>
<feature type="region of interest" description="Disordered" evidence="9">
    <location>
        <begin position="2189"/>
        <end position="2279"/>
    </location>
</feature>
<dbReference type="SMART" id="SM00109">
    <property type="entry name" value="C1"/>
    <property type="match status" value="1"/>
</dbReference>
<dbReference type="InterPro" id="IPR051632">
    <property type="entry name" value="Rho_GEF"/>
</dbReference>
<dbReference type="InterPro" id="IPR041020">
    <property type="entry name" value="PH_16"/>
</dbReference>
<feature type="region of interest" description="Disordered" evidence="9">
    <location>
        <begin position="1132"/>
        <end position="1191"/>
    </location>
</feature>
<feature type="compositionally biased region" description="Basic and acidic residues" evidence="9">
    <location>
        <begin position="1264"/>
        <end position="1287"/>
    </location>
</feature>
<feature type="domain" description="Phorbol-ester/DAG-type" evidence="12">
    <location>
        <begin position="1290"/>
        <end position="1337"/>
    </location>
</feature>
<keyword evidence="14" id="KW-1185">Reference proteome</keyword>